<dbReference type="SUPFAM" id="SSF52172">
    <property type="entry name" value="CheY-like"/>
    <property type="match status" value="1"/>
</dbReference>
<evidence type="ECO:0000313" key="9">
    <source>
        <dbReference type="EMBL" id="KFE68318.1"/>
    </source>
</evidence>
<protein>
    <recommendedName>
        <fullName evidence="2">histidine kinase</fullName>
        <ecNumber evidence="2">2.7.13.3</ecNumber>
    </recommendedName>
</protein>
<dbReference type="PANTHER" id="PTHR43547:SF2">
    <property type="entry name" value="HYBRID SIGNAL TRANSDUCTION HISTIDINE KINASE C"/>
    <property type="match status" value="1"/>
</dbReference>
<dbReference type="Pfam" id="PF00072">
    <property type="entry name" value="Response_reg"/>
    <property type="match status" value="1"/>
</dbReference>
<dbReference type="Pfam" id="PF00512">
    <property type="entry name" value="HisKA"/>
    <property type="match status" value="1"/>
</dbReference>
<proteinExistence type="predicted"/>
<dbReference type="CDD" id="cd00156">
    <property type="entry name" value="REC"/>
    <property type="match status" value="1"/>
</dbReference>
<dbReference type="Proteomes" id="UP000028725">
    <property type="component" value="Unassembled WGS sequence"/>
</dbReference>
<accession>A0A085WKV5</accession>
<feature type="domain" description="Response regulatory" evidence="8">
    <location>
        <begin position="5"/>
        <end position="121"/>
    </location>
</feature>
<evidence type="ECO:0000256" key="5">
    <source>
        <dbReference type="ARBA" id="ARBA00022777"/>
    </source>
</evidence>
<dbReference type="PANTHER" id="PTHR43547">
    <property type="entry name" value="TWO-COMPONENT HISTIDINE KINASE"/>
    <property type="match status" value="1"/>
</dbReference>
<dbReference type="InterPro" id="IPR004358">
    <property type="entry name" value="Sig_transdc_His_kin-like_C"/>
</dbReference>
<dbReference type="InterPro" id="IPR005467">
    <property type="entry name" value="His_kinase_dom"/>
</dbReference>
<dbReference type="SMART" id="SM00388">
    <property type="entry name" value="HisKA"/>
    <property type="match status" value="1"/>
</dbReference>
<dbReference type="PROSITE" id="PS50110">
    <property type="entry name" value="RESPONSE_REGULATORY"/>
    <property type="match status" value="1"/>
</dbReference>
<comment type="caution">
    <text evidence="9">The sequence shown here is derived from an EMBL/GenBank/DDBJ whole genome shotgun (WGS) entry which is preliminary data.</text>
</comment>
<evidence type="ECO:0000256" key="3">
    <source>
        <dbReference type="ARBA" id="ARBA00022553"/>
    </source>
</evidence>
<reference evidence="9 10" key="1">
    <citation type="submission" date="2014-04" db="EMBL/GenBank/DDBJ databases">
        <title>Genome assembly of Hyalangium minutum DSM 14724.</title>
        <authorList>
            <person name="Sharma G."/>
            <person name="Subramanian S."/>
        </authorList>
    </citation>
    <scope>NUCLEOTIDE SEQUENCE [LARGE SCALE GENOMIC DNA]</scope>
    <source>
        <strain evidence="9 10">DSM 14724</strain>
    </source>
</reference>
<dbReference type="SMART" id="SM00065">
    <property type="entry name" value="GAF"/>
    <property type="match status" value="1"/>
</dbReference>
<evidence type="ECO:0000256" key="2">
    <source>
        <dbReference type="ARBA" id="ARBA00012438"/>
    </source>
</evidence>
<keyword evidence="10" id="KW-1185">Reference proteome</keyword>
<evidence type="ECO:0000259" key="7">
    <source>
        <dbReference type="PROSITE" id="PS50109"/>
    </source>
</evidence>
<dbReference type="Gene3D" id="3.30.450.40">
    <property type="match status" value="1"/>
</dbReference>
<keyword evidence="4" id="KW-0808">Transferase</keyword>
<dbReference type="PATRIC" id="fig|394096.3.peg.3595"/>
<dbReference type="InterPro" id="IPR036890">
    <property type="entry name" value="HATPase_C_sf"/>
</dbReference>
<evidence type="ECO:0000256" key="6">
    <source>
        <dbReference type="PROSITE-ProRule" id="PRU00169"/>
    </source>
</evidence>
<dbReference type="Gene3D" id="3.30.565.10">
    <property type="entry name" value="Histidine kinase-like ATPase, C-terminal domain"/>
    <property type="match status" value="1"/>
</dbReference>
<evidence type="ECO:0000256" key="1">
    <source>
        <dbReference type="ARBA" id="ARBA00000085"/>
    </source>
</evidence>
<dbReference type="InterPro" id="IPR011006">
    <property type="entry name" value="CheY-like_superfamily"/>
</dbReference>
<dbReference type="RefSeq" id="WP_044188982.1">
    <property type="nucleotide sequence ID" value="NZ_JMCB01000006.1"/>
</dbReference>
<dbReference type="InterPro" id="IPR029016">
    <property type="entry name" value="GAF-like_dom_sf"/>
</dbReference>
<dbReference type="GO" id="GO:0000155">
    <property type="term" value="F:phosphorelay sensor kinase activity"/>
    <property type="evidence" value="ECO:0007669"/>
    <property type="project" value="InterPro"/>
</dbReference>
<dbReference type="FunFam" id="3.30.565.10:FF:000006">
    <property type="entry name" value="Sensor histidine kinase WalK"/>
    <property type="match status" value="1"/>
</dbReference>
<dbReference type="SMART" id="SM00387">
    <property type="entry name" value="HATPase_c"/>
    <property type="match status" value="1"/>
</dbReference>
<dbReference type="STRING" id="394096.DB31_7555"/>
<dbReference type="InterPro" id="IPR003018">
    <property type="entry name" value="GAF"/>
</dbReference>
<dbReference type="Gene3D" id="3.40.50.2300">
    <property type="match status" value="1"/>
</dbReference>
<dbReference type="Pfam" id="PF01590">
    <property type="entry name" value="GAF"/>
    <property type="match status" value="1"/>
</dbReference>
<evidence type="ECO:0000256" key="4">
    <source>
        <dbReference type="ARBA" id="ARBA00022679"/>
    </source>
</evidence>
<dbReference type="InterPro" id="IPR003594">
    <property type="entry name" value="HATPase_dom"/>
</dbReference>
<keyword evidence="3 6" id="KW-0597">Phosphoprotein</keyword>
<dbReference type="InterPro" id="IPR001789">
    <property type="entry name" value="Sig_transdc_resp-reg_receiver"/>
</dbReference>
<dbReference type="OrthoDB" id="5481819at2"/>
<keyword evidence="5 9" id="KW-0418">Kinase</keyword>
<dbReference type="EMBL" id="JMCB01000006">
    <property type="protein sequence ID" value="KFE68318.1"/>
    <property type="molecule type" value="Genomic_DNA"/>
</dbReference>
<dbReference type="SUPFAM" id="SSF55874">
    <property type="entry name" value="ATPase domain of HSP90 chaperone/DNA topoisomerase II/histidine kinase"/>
    <property type="match status" value="1"/>
</dbReference>
<dbReference type="Pfam" id="PF02518">
    <property type="entry name" value="HATPase_c"/>
    <property type="match status" value="1"/>
</dbReference>
<comment type="catalytic activity">
    <reaction evidence="1">
        <text>ATP + protein L-histidine = ADP + protein N-phospho-L-histidine.</text>
        <dbReference type="EC" id="2.7.13.3"/>
    </reaction>
</comment>
<dbReference type="SUPFAM" id="SSF47384">
    <property type="entry name" value="Homodimeric domain of signal transducing histidine kinase"/>
    <property type="match status" value="1"/>
</dbReference>
<gene>
    <name evidence="9" type="ORF">DB31_7555</name>
</gene>
<dbReference type="InterPro" id="IPR036097">
    <property type="entry name" value="HisK_dim/P_sf"/>
</dbReference>
<dbReference type="SUPFAM" id="SSF55781">
    <property type="entry name" value="GAF domain-like"/>
    <property type="match status" value="1"/>
</dbReference>
<dbReference type="EC" id="2.7.13.3" evidence="2"/>
<dbReference type="SMART" id="SM00448">
    <property type="entry name" value="REC"/>
    <property type="match status" value="1"/>
</dbReference>
<dbReference type="CDD" id="cd00075">
    <property type="entry name" value="HATPase"/>
    <property type="match status" value="1"/>
</dbReference>
<evidence type="ECO:0000259" key="8">
    <source>
        <dbReference type="PROSITE" id="PS50110"/>
    </source>
</evidence>
<dbReference type="Gene3D" id="1.10.287.130">
    <property type="match status" value="1"/>
</dbReference>
<organism evidence="9 10">
    <name type="scientific">Hyalangium minutum</name>
    <dbReference type="NCBI Taxonomy" id="394096"/>
    <lineage>
        <taxon>Bacteria</taxon>
        <taxon>Pseudomonadati</taxon>
        <taxon>Myxococcota</taxon>
        <taxon>Myxococcia</taxon>
        <taxon>Myxococcales</taxon>
        <taxon>Cystobacterineae</taxon>
        <taxon>Archangiaceae</taxon>
        <taxon>Hyalangium</taxon>
    </lineage>
</organism>
<dbReference type="CDD" id="cd00082">
    <property type="entry name" value="HisKA"/>
    <property type="match status" value="1"/>
</dbReference>
<dbReference type="PROSITE" id="PS50109">
    <property type="entry name" value="HIS_KIN"/>
    <property type="match status" value="1"/>
</dbReference>
<name>A0A085WKV5_9BACT</name>
<dbReference type="AlphaFoldDB" id="A0A085WKV5"/>
<feature type="domain" description="Histidine kinase" evidence="7">
    <location>
        <begin position="320"/>
        <end position="536"/>
    </location>
</feature>
<sequence length="541" mass="60158">MKPVRVMVVEDDPEDMELMGLELRRAGFSAELHRVETAEEMEQALRQNEWDAVISDYQLPLFSAPEALRLLQETGKDIPFIVVSGTVGEADGVELMRAGARDYFPKDRITRLAAAVTREVGEAEARRAKTRAELERSLLARVGEVLTAPLDFEQWLERLAQLPVPVVADWCAIFLEEGQGLRLAALAHPDPAQVAEAFAMDRRAPLRPDAPTGPTFVLRTGQPEFLPDVSGKEEQLARNEEHLRRLRGLGLRSVLHVPLCGRQGAAGVLMLATNHPRRLVQEDLGLAQELARRTSLVLENARLFREMQEAVHLRDDFLTVAAHELRTPLTTLRLQLGALTQRAEKEGIAPDFTERLERCQRQTRRLATLVEGLLDVTRLASGEMMLQPERFDLAELVAEVVERHAAEAQGARCEVRLEATPALWGRWDRLRVDQAVSSLMNNALKFGSGHPVQVVVTREGALARVEVRDRGIGIPPDQLERIFERFERAVSSRSYGGLGLGLYLARRAAEAHGGRVWAQARAGGGATFTLELPLDTAEVHP</sequence>
<evidence type="ECO:0000313" key="10">
    <source>
        <dbReference type="Proteomes" id="UP000028725"/>
    </source>
</evidence>
<feature type="modified residue" description="4-aspartylphosphate" evidence="6">
    <location>
        <position position="56"/>
    </location>
</feature>
<dbReference type="InterPro" id="IPR003661">
    <property type="entry name" value="HisK_dim/P_dom"/>
</dbReference>
<dbReference type="PRINTS" id="PR00344">
    <property type="entry name" value="BCTRLSENSOR"/>
</dbReference>